<feature type="transmembrane region" description="Helical" evidence="1">
    <location>
        <begin position="264"/>
        <end position="283"/>
    </location>
</feature>
<reference evidence="2" key="1">
    <citation type="submission" date="2018-06" db="EMBL/GenBank/DDBJ databases">
        <authorList>
            <person name="Zhirakovskaya E."/>
        </authorList>
    </citation>
    <scope>NUCLEOTIDE SEQUENCE</scope>
</reference>
<proteinExistence type="predicted"/>
<protein>
    <submittedName>
        <fullName evidence="2">Uncharacterized protein</fullName>
    </submittedName>
</protein>
<gene>
    <name evidence="2" type="ORF">MNBD_NITROSPINAE05-283</name>
</gene>
<evidence type="ECO:0000313" key="2">
    <source>
        <dbReference type="EMBL" id="VAX30689.1"/>
    </source>
</evidence>
<dbReference type="AlphaFoldDB" id="A0A3B1CKL1"/>
<feature type="transmembrane region" description="Helical" evidence="1">
    <location>
        <begin position="210"/>
        <end position="226"/>
    </location>
</feature>
<accession>A0A3B1CKL1</accession>
<dbReference type="InterPro" id="IPR011990">
    <property type="entry name" value="TPR-like_helical_dom_sf"/>
</dbReference>
<dbReference type="EMBL" id="UOGG01000126">
    <property type="protein sequence ID" value="VAX30689.1"/>
    <property type="molecule type" value="Genomic_DNA"/>
</dbReference>
<dbReference type="SUPFAM" id="SSF81901">
    <property type="entry name" value="HCP-like"/>
    <property type="match status" value="1"/>
</dbReference>
<evidence type="ECO:0000256" key="1">
    <source>
        <dbReference type="SAM" id="Phobius"/>
    </source>
</evidence>
<sequence length="290" mass="32487">MPVAVVLLTLFFFSSAFSDESQDPDSYRQECENGKTIYCIAAGMEEQKSGNLETALKYYQTACANHMDRGHLRACTPLLSLARQTGRLDDASAGLEKLCQGGDEVVCFYLAKEYFKITEYHRGFVHLERLCRNDFQPPDKADYGPCYHLGDNLKTIGEMKRALKIFNFDCDRDPLSAKPSCDQAEAIRRLARQGKAYGVKTVSGLKRVEALAFAVAMIPLSGLLLLKNGRKFALASLRIPVPALTFICWALWEPHANQEFILRADLFFLIPAGFLTLLTAYSAHRRLLAL</sequence>
<keyword evidence="1" id="KW-1133">Transmembrane helix</keyword>
<name>A0A3B1CKL1_9ZZZZ</name>
<keyword evidence="1" id="KW-0472">Membrane</keyword>
<feature type="transmembrane region" description="Helical" evidence="1">
    <location>
        <begin position="233"/>
        <end position="252"/>
    </location>
</feature>
<organism evidence="2">
    <name type="scientific">hydrothermal vent metagenome</name>
    <dbReference type="NCBI Taxonomy" id="652676"/>
    <lineage>
        <taxon>unclassified sequences</taxon>
        <taxon>metagenomes</taxon>
        <taxon>ecological metagenomes</taxon>
    </lineage>
</organism>
<dbReference type="Gene3D" id="1.25.40.10">
    <property type="entry name" value="Tetratricopeptide repeat domain"/>
    <property type="match status" value="1"/>
</dbReference>
<keyword evidence="1" id="KW-0812">Transmembrane</keyword>